<organism evidence="9 10">
    <name type="scientific">Paralvinella palmiformis</name>
    <dbReference type="NCBI Taxonomy" id="53620"/>
    <lineage>
        <taxon>Eukaryota</taxon>
        <taxon>Metazoa</taxon>
        <taxon>Spiralia</taxon>
        <taxon>Lophotrochozoa</taxon>
        <taxon>Annelida</taxon>
        <taxon>Polychaeta</taxon>
        <taxon>Sedentaria</taxon>
        <taxon>Canalipalpata</taxon>
        <taxon>Terebellida</taxon>
        <taxon>Terebelliformia</taxon>
        <taxon>Alvinellidae</taxon>
        <taxon>Paralvinella</taxon>
    </lineage>
</organism>
<evidence type="ECO:0000256" key="1">
    <source>
        <dbReference type="ARBA" id="ARBA00004370"/>
    </source>
</evidence>
<dbReference type="InterPro" id="IPR020894">
    <property type="entry name" value="Cadherin_CS"/>
</dbReference>
<keyword evidence="3" id="KW-0677">Repeat</keyword>
<accession>A0AAD9JMB7</accession>
<dbReference type="InterPro" id="IPR002126">
    <property type="entry name" value="Cadherin-like_dom"/>
</dbReference>
<sequence length="146" mass="16615">MTYGFLCMTYGNIRTTEILDRETQSHYWLTIYAQDHGTVPMSSMVEVLVEVEDVNDNVPQTIEPVYYPGVMENSPEGTSVVKLEAYDQDESRNNRISYEITSGNPQGFFRIDRMTVCFKDAGVEEVLFIAGVFDEAVLWLSNTTQC</sequence>
<comment type="subcellular location">
    <subcellularLocation>
        <location evidence="1">Membrane</location>
    </subcellularLocation>
</comment>
<evidence type="ECO:0000256" key="5">
    <source>
        <dbReference type="ARBA" id="ARBA00022989"/>
    </source>
</evidence>
<evidence type="ECO:0000313" key="9">
    <source>
        <dbReference type="EMBL" id="KAK2155346.1"/>
    </source>
</evidence>
<dbReference type="SMART" id="SM00112">
    <property type="entry name" value="CA"/>
    <property type="match status" value="1"/>
</dbReference>
<feature type="domain" description="Cadherin" evidence="8">
    <location>
        <begin position="9"/>
        <end position="66"/>
    </location>
</feature>
<evidence type="ECO:0000256" key="4">
    <source>
        <dbReference type="ARBA" id="ARBA00022837"/>
    </source>
</evidence>
<evidence type="ECO:0000313" key="10">
    <source>
        <dbReference type="Proteomes" id="UP001208570"/>
    </source>
</evidence>
<dbReference type="GO" id="GO:0007156">
    <property type="term" value="P:homophilic cell adhesion via plasma membrane adhesion molecules"/>
    <property type="evidence" value="ECO:0007669"/>
    <property type="project" value="InterPro"/>
</dbReference>
<comment type="caution">
    <text evidence="9">The sequence shown here is derived from an EMBL/GenBank/DDBJ whole genome shotgun (WGS) entry which is preliminary data.</text>
</comment>
<feature type="domain" description="Cadherin" evidence="8">
    <location>
        <begin position="62"/>
        <end position="123"/>
    </location>
</feature>
<name>A0AAD9JMB7_9ANNE</name>
<keyword evidence="2" id="KW-0812">Transmembrane</keyword>
<dbReference type="EMBL" id="JAODUP010000242">
    <property type="protein sequence ID" value="KAK2155346.1"/>
    <property type="molecule type" value="Genomic_DNA"/>
</dbReference>
<dbReference type="PROSITE" id="PS00232">
    <property type="entry name" value="CADHERIN_1"/>
    <property type="match status" value="1"/>
</dbReference>
<evidence type="ECO:0000256" key="6">
    <source>
        <dbReference type="ARBA" id="ARBA00023136"/>
    </source>
</evidence>
<dbReference type="InterPro" id="IPR015919">
    <property type="entry name" value="Cadherin-like_sf"/>
</dbReference>
<evidence type="ECO:0000256" key="3">
    <source>
        <dbReference type="ARBA" id="ARBA00022737"/>
    </source>
</evidence>
<dbReference type="GO" id="GO:0005509">
    <property type="term" value="F:calcium ion binding"/>
    <property type="evidence" value="ECO:0007669"/>
    <property type="project" value="UniProtKB-UniRule"/>
</dbReference>
<keyword evidence="10" id="KW-1185">Reference proteome</keyword>
<keyword evidence="6" id="KW-0472">Membrane</keyword>
<evidence type="ECO:0000256" key="2">
    <source>
        <dbReference type="ARBA" id="ARBA00022692"/>
    </source>
</evidence>
<dbReference type="PRINTS" id="PR00205">
    <property type="entry name" value="CADHERIN"/>
</dbReference>
<evidence type="ECO:0000256" key="7">
    <source>
        <dbReference type="PROSITE-ProRule" id="PRU00043"/>
    </source>
</evidence>
<dbReference type="AlphaFoldDB" id="A0AAD9JMB7"/>
<dbReference type="Gene3D" id="2.60.40.60">
    <property type="entry name" value="Cadherins"/>
    <property type="match status" value="2"/>
</dbReference>
<dbReference type="PANTHER" id="PTHR24026:SF125">
    <property type="entry name" value="FAT-LIKE CADHERIN-RELATED TUMOR SUPPRESSOR HOMOLOG"/>
    <property type="match status" value="1"/>
</dbReference>
<dbReference type="Pfam" id="PF00028">
    <property type="entry name" value="Cadherin"/>
    <property type="match status" value="2"/>
</dbReference>
<protein>
    <recommendedName>
        <fullName evidence="8">Cadherin domain-containing protein</fullName>
    </recommendedName>
</protein>
<keyword evidence="5" id="KW-1133">Transmembrane helix</keyword>
<dbReference type="Proteomes" id="UP001208570">
    <property type="component" value="Unassembled WGS sequence"/>
</dbReference>
<dbReference type="GO" id="GO:0005886">
    <property type="term" value="C:plasma membrane"/>
    <property type="evidence" value="ECO:0007669"/>
    <property type="project" value="InterPro"/>
</dbReference>
<dbReference type="PROSITE" id="PS50268">
    <property type="entry name" value="CADHERIN_2"/>
    <property type="match status" value="2"/>
</dbReference>
<keyword evidence="4 7" id="KW-0106">Calcium</keyword>
<dbReference type="CDD" id="cd11304">
    <property type="entry name" value="Cadherin_repeat"/>
    <property type="match status" value="2"/>
</dbReference>
<reference evidence="9" key="1">
    <citation type="journal article" date="2023" name="Mol. Biol. Evol.">
        <title>Third-Generation Sequencing Reveals the Adaptive Role of the Epigenome in Three Deep-Sea Polychaetes.</title>
        <authorList>
            <person name="Perez M."/>
            <person name="Aroh O."/>
            <person name="Sun Y."/>
            <person name="Lan Y."/>
            <person name="Juniper S.K."/>
            <person name="Young C.R."/>
            <person name="Angers B."/>
            <person name="Qian P.Y."/>
        </authorList>
    </citation>
    <scope>NUCLEOTIDE SEQUENCE</scope>
    <source>
        <strain evidence="9">P08H-3</strain>
    </source>
</reference>
<gene>
    <name evidence="9" type="ORF">LSH36_242g04005</name>
</gene>
<evidence type="ECO:0000259" key="8">
    <source>
        <dbReference type="PROSITE" id="PS50268"/>
    </source>
</evidence>
<proteinExistence type="predicted"/>
<dbReference type="PANTHER" id="PTHR24026">
    <property type="entry name" value="FAT ATYPICAL CADHERIN-RELATED"/>
    <property type="match status" value="1"/>
</dbReference>
<dbReference type="SUPFAM" id="SSF49313">
    <property type="entry name" value="Cadherin-like"/>
    <property type="match status" value="2"/>
</dbReference>